<dbReference type="SUPFAM" id="SSF63411">
    <property type="entry name" value="LuxS/MPP-like metallohydrolase"/>
    <property type="match status" value="1"/>
</dbReference>
<accession>A0A3B4AMX2</accession>
<dbReference type="GO" id="GO:0046872">
    <property type="term" value="F:metal ion binding"/>
    <property type="evidence" value="ECO:0007669"/>
    <property type="project" value="InterPro"/>
</dbReference>
<keyword evidence="3" id="KW-1185">Reference proteome</keyword>
<evidence type="ECO:0000313" key="2">
    <source>
        <dbReference type="Ensembl" id="ENSPMGP00000018468.1"/>
    </source>
</evidence>
<dbReference type="InterPro" id="IPR011249">
    <property type="entry name" value="Metalloenz_LuxS/M16"/>
</dbReference>
<dbReference type="GO" id="GO:0005739">
    <property type="term" value="C:mitochondrion"/>
    <property type="evidence" value="ECO:0007669"/>
    <property type="project" value="TreeGrafter"/>
</dbReference>
<dbReference type="AlphaFoldDB" id="A0A3B4AMX2"/>
<evidence type="ECO:0000313" key="3">
    <source>
        <dbReference type="Proteomes" id="UP000261520"/>
    </source>
</evidence>
<dbReference type="Gene3D" id="3.30.830.10">
    <property type="entry name" value="Metalloenzyme, LuxS/M16 peptidase-like"/>
    <property type="match status" value="1"/>
</dbReference>
<reference evidence="2" key="1">
    <citation type="submission" date="2025-08" db="UniProtKB">
        <authorList>
            <consortium name="Ensembl"/>
        </authorList>
    </citation>
    <scope>IDENTIFICATION</scope>
</reference>
<dbReference type="Pfam" id="PF00675">
    <property type="entry name" value="Peptidase_M16"/>
    <property type="match status" value="1"/>
</dbReference>
<evidence type="ECO:0000259" key="1">
    <source>
        <dbReference type="Pfam" id="PF00675"/>
    </source>
</evidence>
<proteinExistence type="predicted"/>
<reference evidence="2" key="2">
    <citation type="submission" date="2025-09" db="UniProtKB">
        <authorList>
            <consortium name="Ensembl"/>
        </authorList>
    </citation>
    <scope>IDENTIFICATION</scope>
</reference>
<dbReference type="InterPro" id="IPR050361">
    <property type="entry name" value="MPP/UQCRC_Complex"/>
</dbReference>
<dbReference type="Ensembl" id="ENSPMGT00000019694.1">
    <property type="protein sequence ID" value="ENSPMGP00000018468.1"/>
    <property type="gene ID" value="ENSPMGG00000015054.1"/>
</dbReference>
<protein>
    <recommendedName>
        <fullName evidence="1">Peptidase M16 N-terminal domain-containing protein</fullName>
    </recommendedName>
</protein>
<dbReference type="PANTHER" id="PTHR11851:SF116">
    <property type="entry name" value="CYTOCHROME B-C1 COMPLEX SUBUNIT 1, MITOCHONDRIAL"/>
    <property type="match status" value="1"/>
</dbReference>
<dbReference type="Proteomes" id="UP000261520">
    <property type="component" value="Unplaced"/>
</dbReference>
<name>A0A3B4AMX2_9GOBI</name>
<organism evidence="2 3">
    <name type="scientific">Periophthalmus magnuspinnatus</name>
    <dbReference type="NCBI Taxonomy" id="409849"/>
    <lineage>
        <taxon>Eukaryota</taxon>
        <taxon>Metazoa</taxon>
        <taxon>Chordata</taxon>
        <taxon>Craniata</taxon>
        <taxon>Vertebrata</taxon>
        <taxon>Euteleostomi</taxon>
        <taxon>Actinopterygii</taxon>
        <taxon>Neopterygii</taxon>
        <taxon>Teleostei</taxon>
        <taxon>Neoteleostei</taxon>
        <taxon>Acanthomorphata</taxon>
        <taxon>Gobiaria</taxon>
        <taxon>Gobiiformes</taxon>
        <taxon>Gobioidei</taxon>
        <taxon>Gobiidae</taxon>
        <taxon>Oxudercinae</taxon>
        <taxon>Periophthalmus</taxon>
    </lineage>
</organism>
<dbReference type="InterPro" id="IPR011765">
    <property type="entry name" value="Pept_M16_N"/>
</dbReference>
<sequence>MAASVCRVGSTVGRVLAKTRSVSVASTFPYSRLLLHVMYFMINTCLRGQASVSYAQSLVGAPETRLTALDNGLRIASEDTGHATCTVGLWISAGSRYESEKNNGAGFFLEHMAFKELRKQEEGPKM</sequence>
<dbReference type="PANTHER" id="PTHR11851">
    <property type="entry name" value="METALLOPROTEASE"/>
    <property type="match status" value="1"/>
</dbReference>
<feature type="domain" description="Peptidase M16 N-terminal" evidence="1">
    <location>
        <begin position="74"/>
        <end position="119"/>
    </location>
</feature>